<gene>
    <name evidence="2" type="ORF">S01H1_68946</name>
</gene>
<comment type="caution">
    <text evidence="2">The sequence shown here is derived from an EMBL/GenBank/DDBJ whole genome shotgun (WGS) entry which is preliminary data.</text>
</comment>
<protein>
    <recommendedName>
        <fullName evidence="1">Right handed beta helix domain-containing protein</fullName>
    </recommendedName>
</protein>
<organism evidence="2">
    <name type="scientific">marine sediment metagenome</name>
    <dbReference type="NCBI Taxonomy" id="412755"/>
    <lineage>
        <taxon>unclassified sequences</taxon>
        <taxon>metagenomes</taxon>
        <taxon>ecological metagenomes</taxon>
    </lineage>
</organism>
<feature type="non-terminal residue" evidence="2">
    <location>
        <position position="247"/>
    </location>
</feature>
<dbReference type="Pfam" id="PF13229">
    <property type="entry name" value="Beta_helix"/>
    <property type="match status" value="2"/>
</dbReference>
<feature type="domain" description="Right handed beta helix" evidence="1">
    <location>
        <begin position="143"/>
        <end position="238"/>
    </location>
</feature>
<feature type="domain" description="Right handed beta helix" evidence="1">
    <location>
        <begin position="5"/>
        <end position="126"/>
    </location>
</feature>
<dbReference type="SUPFAM" id="SSF51126">
    <property type="entry name" value="Pectin lyase-like"/>
    <property type="match status" value="1"/>
</dbReference>
<dbReference type="EMBL" id="BARS01045743">
    <property type="protein sequence ID" value="GAG36072.1"/>
    <property type="molecule type" value="Genomic_DNA"/>
</dbReference>
<dbReference type="AlphaFoldDB" id="X0XL78"/>
<evidence type="ECO:0000259" key="1">
    <source>
        <dbReference type="Pfam" id="PF13229"/>
    </source>
</evidence>
<dbReference type="Gene3D" id="2.160.20.10">
    <property type="entry name" value="Single-stranded right-handed beta-helix, Pectin lyase-like"/>
    <property type="match status" value="2"/>
</dbReference>
<sequence>QGVAICLEVDNGSDLTISNNVLCSCDAHGILSPGSTTDNASSVTIEDNVIYGSCVGIAFDAVAGGSELNIYRNTVFDNMMGIGIEDVVEESTVAIEENFIADNYYGIDFFEVDDSTVTIAGNTIGEGYCDRWDFHYDANGYGGIYFSDVYNGSTVTIGGATRAEGNIIVGNGWEGDSDGGIYVNDLEASSLEILNNDILDNYEDGIYIGDVLDDSSVVILNNDFKDNTKRDIYISDVHDGGSVDIHY</sequence>
<proteinExistence type="predicted"/>
<dbReference type="InterPro" id="IPR039448">
    <property type="entry name" value="Beta_helix"/>
</dbReference>
<feature type="non-terminal residue" evidence="2">
    <location>
        <position position="1"/>
    </location>
</feature>
<reference evidence="2" key="1">
    <citation type="journal article" date="2014" name="Front. Microbiol.">
        <title>High frequency of phylogenetically diverse reductive dehalogenase-homologous genes in deep subseafloor sedimentary metagenomes.</title>
        <authorList>
            <person name="Kawai M."/>
            <person name="Futagami T."/>
            <person name="Toyoda A."/>
            <person name="Takaki Y."/>
            <person name="Nishi S."/>
            <person name="Hori S."/>
            <person name="Arai W."/>
            <person name="Tsubouchi T."/>
            <person name="Morono Y."/>
            <person name="Uchiyama I."/>
            <person name="Ito T."/>
            <person name="Fujiyama A."/>
            <person name="Inagaki F."/>
            <person name="Takami H."/>
        </authorList>
    </citation>
    <scope>NUCLEOTIDE SEQUENCE</scope>
    <source>
        <strain evidence="2">Expedition CK06-06</strain>
    </source>
</reference>
<dbReference type="InterPro" id="IPR006626">
    <property type="entry name" value="PbH1"/>
</dbReference>
<evidence type="ECO:0000313" key="2">
    <source>
        <dbReference type="EMBL" id="GAG36072.1"/>
    </source>
</evidence>
<dbReference type="InterPro" id="IPR011050">
    <property type="entry name" value="Pectin_lyase_fold/virulence"/>
</dbReference>
<name>X0XL78_9ZZZZ</name>
<accession>X0XL78</accession>
<dbReference type="SMART" id="SM00710">
    <property type="entry name" value="PbH1"/>
    <property type="match status" value="7"/>
</dbReference>
<dbReference type="InterPro" id="IPR012334">
    <property type="entry name" value="Pectin_lyas_fold"/>
</dbReference>